<reference evidence="1 2" key="1">
    <citation type="submission" date="2024-06" db="EMBL/GenBank/DDBJ databases">
        <title>Genomic Encyclopedia of Type Strains, Phase V (KMG-V): Genome sequencing to study the core and pangenomes of soil and plant-associated prokaryotes.</title>
        <authorList>
            <person name="Whitman W."/>
        </authorList>
    </citation>
    <scope>NUCLEOTIDE SEQUENCE [LARGE SCALE GENOMIC DNA]</scope>
    <source>
        <strain evidence="1 2">NE40</strain>
    </source>
</reference>
<organism evidence="1 2">
    <name type="scientific">Endozoicomonas lisbonensis</name>
    <dbReference type="NCBI Taxonomy" id="3120522"/>
    <lineage>
        <taxon>Bacteria</taxon>
        <taxon>Pseudomonadati</taxon>
        <taxon>Pseudomonadota</taxon>
        <taxon>Gammaproteobacteria</taxon>
        <taxon>Oceanospirillales</taxon>
        <taxon>Endozoicomonadaceae</taxon>
        <taxon>Endozoicomonas</taxon>
    </lineage>
</organism>
<dbReference type="Proteomes" id="UP001549366">
    <property type="component" value="Unassembled WGS sequence"/>
</dbReference>
<sequence>MFGVISVLAHSQCGACGCSNRQNKKSYEPVSKHKIILLFVSLTLLSFQIKAEVTPGYLLFHGPLINKPFLEEIIPPEKNILDSNAGFNKKSRGDMNSYDVIRNLPPPPWQTDFYIYPVTHGQEQTVDQDSTQDDDATATVVQETEVGENAPEEGATAVLEEEISSGQSLALSLIDFTPQTAGTYIGILISMISSGAEFADLTTRVIVVNGVVYNLDPRIFAFLLYWTRFALILNRYGREEALRYLQDFRDRRLGVESPSSAAEERVWVESSYFTDLTNGVLPAGQPILEMAFLPRHFTQDYREYSPCWDWFAKYLNSHTVEESFEELRKTYQVIAGADDSRLRREYGMYFTPSLEWLRPVVRQLNSWATSRNITLSGLEIFSGNAALSFFLQSLGIPMLATTMQKDTHFQVTSNRVNDNLNFPVTMESAQSAVVNHPEANFLVISWPDERFDPRVFDVVETEVVDFNGTCWRQPSFKPGHPFCDDRMLPELDKFYPVLAAIVRWQQRGPILFIGLLSDSGDTHMPLLFDYLDHYYEATSFEEHYQSSVWGNDYPTLYLPRLPPDGEGSGQCSEDEVGLVLIFQYFYRQLQRLFFFAQP</sequence>
<protein>
    <submittedName>
        <fullName evidence="1">Uncharacterized protein</fullName>
    </submittedName>
</protein>
<comment type="caution">
    <text evidence="1">The sequence shown here is derived from an EMBL/GenBank/DDBJ whole genome shotgun (WGS) entry which is preliminary data.</text>
</comment>
<accession>A0ABV2SK10</accession>
<name>A0ABV2SK10_9GAMM</name>
<evidence type="ECO:0000313" key="1">
    <source>
        <dbReference type="EMBL" id="MET4757469.1"/>
    </source>
</evidence>
<keyword evidence="2" id="KW-1185">Reference proteome</keyword>
<gene>
    <name evidence="1" type="ORF">V5J35_002661</name>
</gene>
<dbReference type="EMBL" id="JBEWTB010000002">
    <property type="protein sequence ID" value="MET4757469.1"/>
    <property type="molecule type" value="Genomic_DNA"/>
</dbReference>
<proteinExistence type="predicted"/>
<dbReference type="RefSeq" id="WP_354007621.1">
    <property type="nucleotide sequence ID" value="NZ_JBEWTA010000001.1"/>
</dbReference>
<evidence type="ECO:0000313" key="2">
    <source>
        <dbReference type="Proteomes" id="UP001549366"/>
    </source>
</evidence>